<name>I3VIM2_9BACT</name>
<dbReference type="AlphaFoldDB" id="I3VIM2"/>
<dbReference type="EMBL" id="JQ970528">
    <property type="protein sequence ID" value="AFK79228.1"/>
    <property type="molecule type" value="Genomic_DNA"/>
</dbReference>
<dbReference type="InterPro" id="IPR012347">
    <property type="entry name" value="Ferritin-like"/>
</dbReference>
<reference evidence="1" key="1">
    <citation type="submission" date="2012-04" db="EMBL/GenBank/DDBJ databases">
        <title>Characterization of mineral phosphate solubilization trait from soil metagenome.</title>
        <authorList>
            <person name="Chhabra S."/>
            <person name="Brazil D."/>
            <person name="Morrissey J."/>
            <person name="Burke J."/>
            <person name="O'Gara F."/>
            <person name="Dowling D."/>
        </authorList>
    </citation>
    <scope>NUCLEOTIDE SEQUENCE</scope>
</reference>
<organism evidence="1">
    <name type="scientific">uncultured bacterium F41-01</name>
    <dbReference type="NCBI Taxonomy" id="1191437"/>
    <lineage>
        <taxon>Bacteria</taxon>
        <taxon>environmental samples</taxon>
    </lineage>
</organism>
<dbReference type="Gene3D" id="1.20.1260.10">
    <property type="match status" value="1"/>
</dbReference>
<dbReference type="SUPFAM" id="SSF47240">
    <property type="entry name" value="Ferritin-like"/>
    <property type="match status" value="1"/>
</dbReference>
<evidence type="ECO:0000313" key="1">
    <source>
        <dbReference type="EMBL" id="AFK79228.1"/>
    </source>
</evidence>
<evidence type="ECO:0008006" key="2">
    <source>
        <dbReference type="Google" id="ProtNLM"/>
    </source>
</evidence>
<dbReference type="InterPro" id="IPR009078">
    <property type="entry name" value="Ferritin-like_SF"/>
</dbReference>
<protein>
    <recommendedName>
        <fullName evidence="2">Ferritin/DPS protein domain-containing protein</fullName>
    </recommendedName>
</protein>
<accession>I3VIM2</accession>
<proteinExistence type="predicted"/>
<sequence length="204" mass="23181">MATATQDFEAKQLLKAYRKGLISDELFEAQMKELKNGQQNGHAQYMYNGQPVGSEREMIMQLLDEFRCRENFAAEFFGRWVDVSDQECARGGLRVVQQREAYHAQVLEDRLRELGGIPQCTVSAERRQKDLALYASKEKTDAEKLLALTGGLTDPAQTLKYITSVIDQIQEDQQSKELLRSLVQDEMSSVTWLKEACALLNPAK</sequence>